<evidence type="ECO:0008006" key="3">
    <source>
        <dbReference type="Google" id="ProtNLM"/>
    </source>
</evidence>
<dbReference type="KEGG" id="kbs:EPA93_41000"/>
<dbReference type="AlphaFoldDB" id="A0A4P6K2S9"/>
<proteinExistence type="predicted"/>
<organism evidence="1 2">
    <name type="scientific">Ktedonosporobacter rubrisoli</name>
    <dbReference type="NCBI Taxonomy" id="2509675"/>
    <lineage>
        <taxon>Bacteria</taxon>
        <taxon>Bacillati</taxon>
        <taxon>Chloroflexota</taxon>
        <taxon>Ktedonobacteria</taxon>
        <taxon>Ktedonobacterales</taxon>
        <taxon>Ktedonosporobacteraceae</taxon>
        <taxon>Ktedonosporobacter</taxon>
    </lineage>
</organism>
<name>A0A4P6K2S9_KTERU</name>
<evidence type="ECO:0000313" key="1">
    <source>
        <dbReference type="EMBL" id="QBD82020.1"/>
    </source>
</evidence>
<sequence length="256" mass="27596">MSSLQNNFAAAEHTASQLHRPTALFSHRGGSLLLLMVYLVISLVACTTGPGAASSSTPSPTAKPQPTQIPAGTVLYKGDWSNGLTGWQATSGWKLEGNYAQSALSDNNTLTSPYTPKTNNYSVEFRLQVVSIPKDGGYYILAVSPSKGQDGVQARVLSLLGPGEHGYATHPMIEIVTDPENDNVNANLATAFDFEPTTKWHTYRLDVRGRQAALYIDDQKLSSVVTVKESPLSEGPIKFICGKAILRISDFRILAL</sequence>
<protein>
    <recommendedName>
        <fullName evidence="3">DUF1080 domain-containing protein</fullName>
    </recommendedName>
</protein>
<dbReference type="Proteomes" id="UP000290365">
    <property type="component" value="Chromosome"/>
</dbReference>
<dbReference type="RefSeq" id="WP_129893080.1">
    <property type="nucleotide sequence ID" value="NZ_CP035758.1"/>
</dbReference>
<dbReference type="Gene3D" id="2.60.120.560">
    <property type="entry name" value="Exo-inulinase, domain 1"/>
    <property type="match status" value="1"/>
</dbReference>
<gene>
    <name evidence="1" type="ORF">EPA93_41000</name>
</gene>
<evidence type="ECO:0000313" key="2">
    <source>
        <dbReference type="Proteomes" id="UP000290365"/>
    </source>
</evidence>
<accession>A0A4P6K2S9</accession>
<reference evidence="1 2" key="1">
    <citation type="submission" date="2019-01" db="EMBL/GenBank/DDBJ databases">
        <title>Ktedonosporobacter rubrisoli SCAWS-G2.</title>
        <authorList>
            <person name="Huang Y."/>
            <person name="Yan B."/>
        </authorList>
    </citation>
    <scope>NUCLEOTIDE SEQUENCE [LARGE SCALE GENOMIC DNA]</scope>
    <source>
        <strain evidence="1 2">SCAWS-G2</strain>
    </source>
</reference>
<dbReference type="EMBL" id="CP035758">
    <property type="protein sequence ID" value="QBD82020.1"/>
    <property type="molecule type" value="Genomic_DNA"/>
</dbReference>
<dbReference type="OrthoDB" id="157864at2"/>
<keyword evidence="2" id="KW-1185">Reference proteome</keyword>